<sequence>MVVSISKRGLWFPSYLHFHGVQFLAGVCASPLKAVPVTDAVATVYRAGRLMVAYSPGFEPYMPARLTRRVGDHALPFIVVRMHQAAGRGRRREQEEEERRSSLSGVAVCFMPRVHAFTRPPSRLRSTHPAISQSERDMRIMPLALFSTDGGAHPDAVLLLFLPSSYLPVSRFSFRSFSFGDGSRYEWGRIRGRDSVRTRRFRYMLRKRRERSLSSPVGGTSHLSLQLLRADG</sequence>
<gene>
    <name evidence="1" type="ORF">HPB48_023875</name>
</gene>
<evidence type="ECO:0000313" key="1">
    <source>
        <dbReference type="EMBL" id="KAH9383140.1"/>
    </source>
</evidence>
<evidence type="ECO:0000313" key="2">
    <source>
        <dbReference type="Proteomes" id="UP000821853"/>
    </source>
</evidence>
<dbReference type="Proteomes" id="UP000821853">
    <property type="component" value="Unassembled WGS sequence"/>
</dbReference>
<dbReference type="AlphaFoldDB" id="A0A9J6H786"/>
<organism evidence="1 2">
    <name type="scientific">Haemaphysalis longicornis</name>
    <name type="common">Bush tick</name>
    <dbReference type="NCBI Taxonomy" id="44386"/>
    <lineage>
        <taxon>Eukaryota</taxon>
        <taxon>Metazoa</taxon>
        <taxon>Ecdysozoa</taxon>
        <taxon>Arthropoda</taxon>
        <taxon>Chelicerata</taxon>
        <taxon>Arachnida</taxon>
        <taxon>Acari</taxon>
        <taxon>Parasitiformes</taxon>
        <taxon>Ixodida</taxon>
        <taxon>Ixodoidea</taxon>
        <taxon>Ixodidae</taxon>
        <taxon>Haemaphysalinae</taxon>
        <taxon>Haemaphysalis</taxon>
    </lineage>
</organism>
<dbReference type="EMBL" id="JABSTR010000977">
    <property type="protein sequence ID" value="KAH9383140.1"/>
    <property type="molecule type" value="Genomic_DNA"/>
</dbReference>
<proteinExistence type="predicted"/>
<keyword evidence="2" id="KW-1185">Reference proteome</keyword>
<name>A0A9J6H786_HAELO</name>
<comment type="caution">
    <text evidence="1">The sequence shown here is derived from an EMBL/GenBank/DDBJ whole genome shotgun (WGS) entry which is preliminary data.</text>
</comment>
<accession>A0A9J6H786</accession>
<dbReference type="VEuPathDB" id="VectorBase:HLOH_046669"/>
<protein>
    <submittedName>
        <fullName evidence="1">Uncharacterized protein</fullName>
    </submittedName>
</protein>
<reference evidence="1 2" key="1">
    <citation type="journal article" date="2020" name="Cell">
        <title>Large-Scale Comparative Analyses of Tick Genomes Elucidate Their Genetic Diversity and Vector Capacities.</title>
        <authorList>
            <consortium name="Tick Genome and Microbiome Consortium (TIGMIC)"/>
            <person name="Jia N."/>
            <person name="Wang J."/>
            <person name="Shi W."/>
            <person name="Du L."/>
            <person name="Sun Y."/>
            <person name="Zhan W."/>
            <person name="Jiang J.F."/>
            <person name="Wang Q."/>
            <person name="Zhang B."/>
            <person name="Ji P."/>
            <person name="Bell-Sakyi L."/>
            <person name="Cui X.M."/>
            <person name="Yuan T.T."/>
            <person name="Jiang B.G."/>
            <person name="Yang W.F."/>
            <person name="Lam T.T."/>
            <person name="Chang Q.C."/>
            <person name="Ding S.J."/>
            <person name="Wang X.J."/>
            <person name="Zhu J.G."/>
            <person name="Ruan X.D."/>
            <person name="Zhao L."/>
            <person name="Wei J.T."/>
            <person name="Ye R.Z."/>
            <person name="Que T.C."/>
            <person name="Du C.H."/>
            <person name="Zhou Y.H."/>
            <person name="Cheng J.X."/>
            <person name="Dai P.F."/>
            <person name="Guo W.B."/>
            <person name="Han X.H."/>
            <person name="Huang E.J."/>
            <person name="Li L.F."/>
            <person name="Wei W."/>
            <person name="Gao Y.C."/>
            <person name="Liu J.Z."/>
            <person name="Shao H.Z."/>
            <person name="Wang X."/>
            <person name="Wang C.C."/>
            <person name="Yang T.C."/>
            <person name="Huo Q.B."/>
            <person name="Li W."/>
            <person name="Chen H.Y."/>
            <person name="Chen S.E."/>
            <person name="Zhou L.G."/>
            <person name="Ni X.B."/>
            <person name="Tian J.H."/>
            <person name="Sheng Y."/>
            <person name="Liu T."/>
            <person name="Pan Y.S."/>
            <person name="Xia L.Y."/>
            <person name="Li J."/>
            <person name="Zhao F."/>
            <person name="Cao W.C."/>
        </authorList>
    </citation>
    <scope>NUCLEOTIDE SEQUENCE [LARGE SCALE GENOMIC DNA]</scope>
    <source>
        <strain evidence="1">HaeL-2018</strain>
    </source>
</reference>